<dbReference type="STRING" id="1802583.A2311_06895"/>
<feature type="region of interest" description="Domain IV, binds dsDNA" evidence="8">
    <location>
        <begin position="331"/>
        <end position="461"/>
    </location>
</feature>
<protein>
    <recommendedName>
        <fullName evidence="8 9">Chromosomal replication initiator protein DnaA</fullName>
    </recommendedName>
</protein>
<proteinExistence type="inferred from homology"/>
<dbReference type="FunFam" id="3.40.50.300:FF:000150">
    <property type="entry name" value="Chromosomal replication initiator protein DnaA"/>
    <property type="match status" value="1"/>
</dbReference>
<dbReference type="Gene3D" id="1.10.8.60">
    <property type="match status" value="1"/>
</dbReference>
<comment type="subunit">
    <text evidence="8">Oligomerizes as a right-handed, spiral filament on DNA at oriC.</text>
</comment>
<evidence type="ECO:0000256" key="7">
    <source>
        <dbReference type="ARBA" id="ARBA00023125"/>
    </source>
</evidence>
<dbReference type="InterPro" id="IPR010921">
    <property type="entry name" value="Trp_repressor/repl_initiator"/>
</dbReference>
<evidence type="ECO:0000256" key="1">
    <source>
        <dbReference type="ARBA" id="ARBA00006583"/>
    </source>
</evidence>
<dbReference type="GO" id="GO:0006275">
    <property type="term" value="P:regulation of DNA replication"/>
    <property type="evidence" value="ECO:0007669"/>
    <property type="project" value="UniProtKB-UniRule"/>
</dbReference>
<keyword evidence="6 8" id="KW-0446">Lipid-binding</keyword>
<evidence type="ECO:0000256" key="5">
    <source>
        <dbReference type="ARBA" id="ARBA00022840"/>
    </source>
</evidence>
<dbReference type="Gene3D" id="3.30.300.180">
    <property type="match status" value="1"/>
</dbReference>
<evidence type="ECO:0000259" key="12">
    <source>
        <dbReference type="SMART" id="SM00382"/>
    </source>
</evidence>
<sequence length="461" mass="51781">MSEILDLNSIWSEVVPAMEKSLNRPIYETLISSTKPLSFVDGRFEAAVPNEVVKNWLSKHCLTLLEQELRQLGLEVTTVAFVVGPESLFQTPPFDPAHNVEPTIRKPIHSGALQLNQRYTFETYVVGHGNRFAHAAALAVAESPANAYNPFFLYGGVGLGKTHLMQAIGHRVLATNPRAKILYTSSEMFTNELINSIRDDKTIQFRNKFRNIDVLMIDDIQFIAGKERTQEEFFHTFNALYESNKQIIVNSDRPPKEMTTLEERLRSRFEWGLTADLQAPDLETRIAILKKKAELSGIVVPDEILNFIAEKIASNIRKLEGALIRVVAFSSLTGKEISQPLVEHVIRDILSPQNEKTNLSIEMIKKLTADFFKVGQDDLSAKIRTKDIVNARQVAMYLSRELTGASLPKIGTEFGGRDHTTVLHACEKIRGDLKTNPALDEAVRSLKITAKKYTAQPVQNL</sequence>
<dbReference type="InterPro" id="IPR013159">
    <property type="entry name" value="DnaA_C"/>
</dbReference>
<dbReference type="CDD" id="cd00009">
    <property type="entry name" value="AAA"/>
    <property type="match status" value="1"/>
</dbReference>
<dbReference type="Pfam" id="PF08299">
    <property type="entry name" value="Bac_DnaA_C"/>
    <property type="match status" value="1"/>
</dbReference>
<dbReference type="InterPro" id="IPR003593">
    <property type="entry name" value="AAA+_ATPase"/>
</dbReference>
<organism evidence="14 15">
    <name type="scientific">candidate division WOR-1 bacterium RIFOXYB2_FULL_48_7</name>
    <dbReference type="NCBI Taxonomy" id="1802583"/>
    <lineage>
        <taxon>Bacteria</taxon>
        <taxon>Bacillati</taxon>
        <taxon>Saganbacteria</taxon>
    </lineage>
</organism>
<dbReference type="SUPFAM" id="SSF48295">
    <property type="entry name" value="TrpR-like"/>
    <property type="match status" value="1"/>
</dbReference>
<dbReference type="FunFam" id="1.10.8.60:FF:000003">
    <property type="entry name" value="Chromosomal replication initiator protein DnaA"/>
    <property type="match status" value="1"/>
</dbReference>
<feature type="binding site" evidence="8">
    <location>
        <position position="160"/>
    </location>
    <ligand>
        <name>ATP</name>
        <dbReference type="ChEBI" id="CHEBI:30616"/>
    </ligand>
</feature>
<keyword evidence="7 8" id="KW-0238">DNA-binding</keyword>
<evidence type="ECO:0000256" key="11">
    <source>
        <dbReference type="RuleBase" id="RU004227"/>
    </source>
</evidence>
<evidence type="ECO:0000256" key="2">
    <source>
        <dbReference type="ARBA" id="ARBA00022490"/>
    </source>
</evidence>
<dbReference type="Pfam" id="PF11638">
    <property type="entry name" value="DnaA_N"/>
    <property type="match status" value="1"/>
</dbReference>
<feature type="binding site" evidence="8">
    <location>
        <position position="161"/>
    </location>
    <ligand>
        <name>ATP</name>
        <dbReference type="ChEBI" id="CHEBI:30616"/>
    </ligand>
</feature>
<dbReference type="PROSITE" id="PS01008">
    <property type="entry name" value="DNAA"/>
    <property type="match status" value="1"/>
</dbReference>
<evidence type="ECO:0000313" key="14">
    <source>
        <dbReference type="EMBL" id="OGC36775.1"/>
    </source>
</evidence>
<dbReference type="InterPro" id="IPR013317">
    <property type="entry name" value="DnaA_dom"/>
</dbReference>
<feature type="binding site" evidence="8">
    <location>
        <position position="162"/>
    </location>
    <ligand>
        <name>ATP</name>
        <dbReference type="ChEBI" id="CHEBI:30616"/>
    </ligand>
</feature>
<dbReference type="PANTHER" id="PTHR30050">
    <property type="entry name" value="CHROMOSOMAL REPLICATION INITIATOR PROTEIN DNAA"/>
    <property type="match status" value="1"/>
</dbReference>
<dbReference type="GO" id="GO:0005737">
    <property type="term" value="C:cytoplasm"/>
    <property type="evidence" value="ECO:0007669"/>
    <property type="project" value="UniProtKB-SubCell"/>
</dbReference>
<evidence type="ECO:0000256" key="8">
    <source>
        <dbReference type="HAMAP-Rule" id="MF_00377"/>
    </source>
</evidence>
<dbReference type="PRINTS" id="PR00051">
    <property type="entry name" value="DNAA"/>
</dbReference>
<dbReference type="PANTHER" id="PTHR30050:SF2">
    <property type="entry name" value="CHROMOSOMAL REPLICATION INITIATOR PROTEIN DNAA"/>
    <property type="match status" value="1"/>
</dbReference>
<keyword evidence="3 8" id="KW-0235">DNA replication</keyword>
<dbReference type="GO" id="GO:0003688">
    <property type="term" value="F:DNA replication origin binding"/>
    <property type="evidence" value="ECO:0007669"/>
    <property type="project" value="UniProtKB-UniRule"/>
</dbReference>
<dbReference type="EMBL" id="MEUF01000006">
    <property type="protein sequence ID" value="OGC36775.1"/>
    <property type="molecule type" value="Genomic_DNA"/>
</dbReference>
<dbReference type="Gene3D" id="3.40.50.300">
    <property type="entry name" value="P-loop containing nucleotide triphosphate hydrolases"/>
    <property type="match status" value="1"/>
</dbReference>
<reference evidence="14 15" key="1">
    <citation type="journal article" date="2016" name="Nat. Commun.">
        <title>Thousands of microbial genomes shed light on interconnected biogeochemical processes in an aquifer system.</title>
        <authorList>
            <person name="Anantharaman K."/>
            <person name="Brown C.T."/>
            <person name="Hug L.A."/>
            <person name="Sharon I."/>
            <person name="Castelle C.J."/>
            <person name="Probst A.J."/>
            <person name="Thomas B.C."/>
            <person name="Singh A."/>
            <person name="Wilkins M.J."/>
            <person name="Karaoz U."/>
            <person name="Brodie E.L."/>
            <person name="Williams K.H."/>
            <person name="Hubbard S.S."/>
            <person name="Banfield J.F."/>
        </authorList>
    </citation>
    <scope>NUCLEOTIDE SEQUENCE [LARGE SCALE GENOMIC DNA]</scope>
</reference>
<evidence type="ECO:0000313" key="15">
    <source>
        <dbReference type="Proteomes" id="UP000178951"/>
    </source>
</evidence>
<comment type="subcellular location">
    <subcellularLocation>
        <location evidence="8">Cytoplasm</location>
    </subcellularLocation>
</comment>
<feature type="domain" description="AAA+ ATPase" evidence="12">
    <location>
        <begin position="147"/>
        <end position="275"/>
    </location>
</feature>
<dbReference type="GO" id="GO:0008289">
    <property type="term" value="F:lipid binding"/>
    <property type="evidence" value="ECO:0007669"/>
    <property type="project" value="UniProtKB-KW"/>
</dbReference>
<name>A0A1F4TVM3_UNCSA</name>
<evidence type="ECO:0000256" key="3">
    <source>
        <dbReference type="ARBA" id="ARBA00022705"/>
    </source>
</evidence>
<comment type="function">
    <text evidence="8 10">Plays an essential role in the initiation and regulation of chromosomal replication. ATP-DnaA binds to the origin of replication (oriC) to initiate formation of the DNA replication initiation complex once per cell cycle. Binds the DnaA box (a 9 base pair repeat at the origin) and separates the double-stranded (ds)DNA. Forms a right-handed helical filament on oriC DNA; dsDNA binds to the exterior of the filament while single-stranded (ss)DNA is stabiized in the filament's interior. The ATP-DnaA-oriC complex binds and stabilizes one strand of the AT-rich DNA unwinding element (DUE), permitting loading of DNA polymerase. After initiation quickly degrades to an ADP-DnaA complex that is not apt for DNA replication. Binds acidic phospholipids.</text>
</comment>
<keyword evidence="4 8" id="KW-0547">Nucleotide-binding</keyword>
<evidence type="ECO:0000256" key="6">
    <source>
        <dbReference type="ARBA" id="ARBA00023121"/>
    </source>
</evidence>
<keyword evidence="2 8" id="KW-0963">Cytoplasm</keyword>
<dbReference type="GO" id="GO:0005886">
    <property type="term" value="C:plasma membrane"/>
    <property type="evidence" value="ECO:0007669"/>
    <property type="project" value="TreeGrafter"/>
</dbReference>
<dbReference type="NCBIfam" id="TIGR00362">
    <property type="entry name" value="DnaA"/>
    <property type="match status" value="1"/>
</dbReference>
<accession>A0A1F4TVM3</accession>
<evidence type="ECO:0000256" key="4">
    <source>
        <dbReference type="ARBA" id="ARBA00022741"/>
    </source>
</evidence>
<dbReference type="GO" id="GO:0006270">
    <property type="term" value="P:DNA replication initiation"/>
    <property type="evidence" value="ECO:0007669"/>
    <property type="project" value="UniProtKB-UniRule"/>
</dbReference>
<feature type="region of interest" description="Domain I, interacts with DnaA modulators" evidence="8">
    <location>
        <begin position="1"/>
        <end position="96"/>
    </location>
</feature>
<evidence type="ECO:0000256" key="10">
    <source>
        <dbReference type="RuleBase" id="RU000577"/>
    </source>
</evidence>
<evidence type="ECO:0000259" key="13">
    <source>
        <dbReference type="SMART" id="SM00760"/>
    </source>
</evidence>
<dbReference type="Pfam" id="PF00308">
    <property type="entry name" value="Bac_DnaA"/>
    <property type="match status" value="1"/>
</dbReference>
<dbReference type="Proteomes" id="UP000178951">
    <property type="component" value="Unassembled WGS sequence"/>
</dbReference>
<dbReference type="Gene3D" id="1.10.1750.10">
    <property type="match status" value="1"/>
</dbReference>
<feature type="domain" description="Chromosomal replication initiator DnaA C-terminal" evidence="13">
    <location>
        <begin position="360"/>
        <end position="429"/>
    </location>
</feature>
<dbReference type="CDD" id="cd06571">
    <property type="entry name" value="Bac_DnaA_C"/>
    <property type="match status" value="1"/>
</dbReference>
<comment type="caution">
    <text evidence="8">Lacks conserved residue(s) required for the propagation of feature annotation.</text>
</comment>
<comment type="caution">
    <text evidence="14">The sequence shown here is derived from an EMBL/GenBank/DDBJ whole genome shotgun (WGS) entry which is preliminary data.</text>
</comment>
<dbReference type="SUPFAM" id="SSF52540">
    <property type="entry name" value="P-loop containing nucleoside triphosphate hydrolases"/>
    <property type="match status" value="1"/>
</dbReference>
<evidence type="ECO:0000256" key="9">
    <source>
        <dbReference type="NCBIfam" id="TIGR00362"/>
    </source>
</evidence>
<feature type="binding site" evidence="8">
    <location>
        <position position="158"/>
    </location>
    <ligand>
        <name>ATP</name>
        <dbReference type="ChEBI" id="CHEBI:30616"/>
    </ligand>
</feature>
<comment type="similarity">
    <text evidence="1 8 11">Belongs to the DnaA family.</text>
</comment>
<dbReference type="SMART" id="SM00760">
    <property type="entry name" value="Bac_DnaA_C"/>
    <property type="match status" value="1"/>
</dbReference>
<dbReference type="InterPro" id="IPR024633">
    <property type="entry name" value="DnaA_N_dom"/>
</dbReference>
<dbReference type="InterPro" id="IPR020591">
    <property type="entry name" value="Chromosome_initiator_DnaA-like"/>
</dbReference>
<feature type="region of interest" description="Domain III, AAA+ region" evidence="8">
    <location>
        <begin position="114"/>
        <end position="330"/>
    </location>
</feature>
<dbReference type="InterPro" id="IPR018312">
    <property type="entry name" value="Chromosome_initiator_DnaA_CS"/>
</dbReference>
<gene>
    <name evidence="8" type="primary">dnaA</name>
    <name evidence="14" type="ORF">A2311_06895</name>
</gene>
<dbReference type="InterPro" id="IPR027417">
    <property type="entry name" value="P-loop_NTPase"/>
</dbReference>
<dbReference type="InterPro" id="IPR001957">
    <property type="entry name" value="Chromosome_initiator_DnaA"/>
</dbReference>
<keyword evidence="5 8" id="KW-0067">ATP-binding</keyword>
<dbReference type="AlphaFoldDB" id="A0A1F4TVM3"/>
<dbReference type="SMART" id="SM00382">
    <property type="entry name" value="AAA"/>
    <property type="match status" value="1"/>
</dbReference>
<dbReference type="HAMAP" id="MF_00377">
    <property type="entry name" value="DnaA_bact"/>
    <property type="match status" value="1"/>
</dbReference>
<dbReference type="GO" id="GO:0005524">
    <property type="term" value="F:ATP binding"/>
    <property type="evidence" value="ECO:0007669"/>
    <property type="project" value="UniProtKB-UniRule"/>
</dbReference>
<comment type="domain">
    <text evidence="8">Domain I is involved in oligomerization and binding regulators, domain II is flexibile and of varying length in different bacteria, domain III forms the AAA+ region, while domain IV binds dsDNA.</text>
</comment>
<dbReference type="InterPro" id="IPR038454">
    <property type="entry name" value="DnaA_N_sf"/>
</dbReference>